<reference evidence="2 3" key="1">
    <citation type="submission" date="2017-04" db="EMBL/GenBank/DDBJ databases">
        <title>Draft genome sequence of Tuber borchii Vittad., a whitish edible truffle.</title>
        <authorList>
            <consortium name="DOE Joint Genome Institute"/>
            <person name="Murat C."/>
            <person name="Kuo A."/>
            <person name="Barry K.W."/>
            <person name="Clum A."/>
            <person name="Dockter R.B."/>
            <person name="Fauchery L."/>
            <person name="Iotti M."/>
            <person name="Kohler A."/>
            <person name="Labutti K."/>
            <person name="Lindquist E.A."/>
            <person name="Lipzen A."/>
            <person name="Ohm R.A."/>
            <person name="Wang M."/>
            <person name="Grigoriev I.V."/>
            <person name="Zambonelli A."/>
            <person name="Martin F.M."/>
        </authorList>
    </citation>
    <scope>NUCLEOTIDE SEQUENCE [LARGE SCALE GENOMIC DNA]</scope>
    <source>
        <strain evidence="2 3">Tbo3840</strain>
    </source>
</reference>
<comment type="caution">
    <text evidence="2">The sequence shown here is derived from an EMBL/GenBank/DDBJ whole genome shotgun (WGS) entry which is preliminary data.</text>
</comment>
<evidence type="ECO:0000313" key="3">
    <source>
        <dbReference type="Proteomes" id="UP000244722"/>
    </source>
</evidence>
<dbReference type="OrthoDB" id="5491940at2759"/>
<dbReference type="AlphaFoldDB" id="A0A2T6ZY17"/>
<organism evidence="2 3">
    <name type="scientific">Tuber borchii</name>
    <name type="common">White truffle</name>
    <dbReference type="NCBI Taxonomy" id="42251"/>
    <lineage>
        <taxon>Eukaryota</taxon>
        <taxon>Fungi</taxon>
        <taxon>Dikarya</taxon>
        <taxon>Ascomycota</taxon>
        <taxon>Pezizomycotina</taxon>
        <taxon>Pezizomycetes</taxon>
        <taxon>Pezizales</taxon>
        <taxon>Tuberaceae</taxon>
        <taxon>Tuber</taxon>
    </lineage>
</organism>
<protein>
    <submittedName>
        <fullName evidence="2">Uncharacterized protein</fullName>
    </submittedName>
</protein>
<feature type="compositionally biased region" description="Basic and acidic residues" evidence="1">
    <location>
        <begin position="54"/>
        <end position="98"/>
    </location>
</feature>
<proteinExistence type="predicted"/>
<name>A0A2T6ZY17_TUBBO</name>
<sequence length="762" mass="84603">MSYFNPPHTNYLHNTSPSFELICIEMAQGDDLGEQVANLLGGEGNLTAFAATEQGRERNRTQLEHRYTDRDGEGSVPLHTDKDHYTRHREEGEDKQGFEDGSPNSSGRHNPSIECAGLPITSTILPDIRENRQKRQAEAIPNLPRAPKRRVITDTGGHVTRGGTNSASDGGHSVASQYGDGFIIMCEVTNYRAIKEKALRGHGRKEQERKTVEHLFKFYTMPQTMARAIRLLGTICSTDPTTVPIGCLTVEQSDVGMAEPLPDSWTKAKAAGLWAHNMLQKVTKVHEEITLREVMAVITLHLIHRKVIEPAWKECSSKLRANIATETVWDFYYVSLTGKQASRTALRTFKDHIGYGEILFNFAQRLGAPALLMVAAARRGVSAAARELGKSSNVTRDLTAALCTSPLWWCFSHAIGNLTVARLFGCSWPKVTSDQLAYWIRSQPMPTSTLRKWETACHLESIKLESNLPPDHLRVVPRENYPKVTIHWLGHRLEISPIIQCVDIEQCNQVEELGAWLRGLVTTELEIGASQPLGLHVLHDLLPGRVITSGLTDFFCAFHNSRCVDGYIVLDSSQSQLLLKQLTPHTGLHKLQEAIGEPMWERNYREILVAISGEDGIVGCQISILDKCAFIYNWMEGAMGAKLEGECIEVGVGSLIAHCAELTILKAARRCLPAIGWTIERVPLDPSPGVSTKRDSVLCFLHLSRSLITGTKCPLYSPGFARPATVDEITHGLVVDGFALSLGNGWRVHPRYWFGLSDIKHV</sequence>
<accession>A0A2T6ZY17</accession>
<dbReference type="EMBL" id="NESQ01000066">
    <property type="protein sequence ID" value="PUU80383.1"/>
    <property type="molecule type" value="Genomic_DNA"/>
</dbReference>
<keyword evidence="3" id="KW-1185">Reference proteome</keyword>
<evidence type="ECO:0000313" key="2">
    <source>
        <dbReference type="EMBL" id="PUU80383.1"/>
    </source>
</evidence>
<dbReference type="Proteomes" id="UP000244722">
    <property type="component" value="Unassembled WGS sequence"/>
</dbReference>
<gene>
    <name evidence="2" type="ORF">B9Z19DRAFT_1063474</name>
</gene>
<feature type="region of interest" description="Disordered" evidence="1">
    <location>
        <begin position="54"/>
        <end position="115"/>
    </location>
</feature>
<evidence type="ECO:0000256" key="1">
    <source>
        <dbReference type="SAM" id="MobiDB-lite"/>
    </source>
</evidence>